<sequence>MEHAESGFLALVIERLAILYAFVPRQPSNDVSTCWQRLFAIAVEQDVELLENGERLYERAINSPAGRLAEALLSDIEAARQSFGSVSENHLRAMVFAARAEGKQGAFARAIFVNSLAFVLSVANDEICTCLDAALGETTAAGHGLRAVLVNQRRTYISVSNVFSAHILRGLLEVDASHHETTAAAAKIVAPALAIIREDSDVEAWGITLTDISHTLRNCPAALREGAVELLAQWILDIEGGPAEAWRTSVGPLLEKVWPRERVVRESALTCPFTNLVIRSGEAFPEALVQLLPYLSQVQGRERIPALERSECPERFPCETLTLLWRLYGPGSTNNLYGIPKILDRLIAAQPTIEFDRRLQSLHFRAERYE</sequence>
<dbReference type="AlphaFoldDB" id="A0A0P9LR56"/>
<evidence type="ECO:0000313" key="1">
    <source>
        <dbReference type="EMBL" id="KPW80707.1"/>
    </source>
</evidence>
<reference evidence="1 3" key="1">
    <citation type="submission" date="2015-09" db="EMBL/GenBank/DDBJ databases">
        <title>Genome announcement of multiple Pseudomonas syringae strains.</title>
        <authorList>
            <person name="Thakur S."/>
            <person name="Wang P.W."/>
            <person name="Gong Y."/>
            <person name="Weir B.S."/>
            <person name="Guttman D.S."/>
        </authorList>
    </citation>
    <scope>NUCLEOTIDE SEQUENCE [LARGE SCALE GENOMIC DNA]</scope>
    <source>
        <strain evidence="1 3">ICMP2823</strain>
    </source>
</reference>
<reference evidence="2 4" key="2">
    <citation type="submission" date="2018-08" db="EMBL/GenBank/DDBJ databases">
        <title>Recombination of ecologically and evolutionarily significant loci maintains genetic cohesion in the Pseudomonas syringae species complex.</title>
        <authorList>
            <person name="Dillon M."/>
            <person name="Thakur S."/>
            <person name="Almeida R.N.D."/>
            <person name="Weir B.S."/>
            <person name="Guttman D.S."/>
        </authorList>
    </citation>
    <scope>NUCLEOTIDE SEQUENCE [LARGE SCALE GENOMIC DNA]</scope>
    <source>
        <strain evidence="2 4">ICMP 2821</strain>
    </source>
</reference>
<dbReference type="PATRIC" id="fig|86840.3.peg.3204"/>
<evidence type="ECO:0000313" key="4">
    <source>
        <dbReference type="Proteomes" id="UP000281372"/>
    </source>
</evidence>
<name>A0A0P9LR56_PSECA</name>
<dbReference type="EMBL" id="LJPX01000062">
    <property type="protein sequence ID" value="KPW80707.1"/>
    <property type="molecule type" value="Genomic_DNA"/>
</dbReference>
<organism evidence="1 3">
    <name type="scientific">Pseudomonas cannabina</name>
    <dbReference type="NCBI Taxonomy" id="86840"/>
    <lineage>
        <taxon>Bacteria</taxon>
        <taxon>Pseudomonadati</taxon>
        <taxon>Pseudomonadota</taxon>
        <taxon>Gammaproteobacteria</taxon>
        <taxon>Pseudomonadales</taxon>
        <taxon>Pseudomonadaceae</taxon>
        <taxon>Pseudomonas</taxon>
    </lineage>
</organism>
<dbReference type="Proteomes" id="UP000281372">
    <property type="component" value="Unassembled WGS sequence"/>
</dbReference>
<comment type="caution">
    <text evidence="1">The sequence shown here is derived from an EMBL/GenBank/DDBJ whole genome shotgun (WGS) entry which is preliminary data.</text>
</comment>
<accession>A0A0P9LR56</accession>
<protein>
    <submittedName>
        <fullName evidence="1">Uncharacterized protein</fullName>
    </submittedName>
</protein>
<gene>
    <name evidence="1" type="ORF">ALO81_02277</name>
    <name evidence="2" type="ORF">ALQ64_03766</name>
</gene>
<dbReference type="RefSeq" id="WP_054998781.1">
    <property type="nucleotide sequence ID" value="NZ_FNKU01000001.1"/>
</dbReference>
<dbReference type="EMBL" id="RBOW01000750">
    <property type="protein sequence ID" value="RMN23465.1"/>
    <property type="molecule type" value="Genomic_DNA"/>
</dbReference>
<dbReference type="Proteomes" id="UP000050564">
    <property type="component" value="Unassembled WGS sequence"/>
</dbReference>
<proteinExistence type="predicted"/>
<evidence type="ECO:0000313" key="3">
    <source>
        <dbReference type="Proteomes" id="UP000050564"/>
    </source>
</evidence>
<evidence type="ECO:0000313" key="2">
    <source>
        <dbReference type="EMBL" id="RMN23465.1"/>
    </source>
</evidence>